<evidence type="ECO:0000313" key="2">
    <source>
        <dbReference type="Proteomes" id="UP000322667"/>
    </source>
</evidence>
<feature type="non-terminal residue" evidence="1">
    <location>
        <position position="83"/>
    </location>
</feature>
<feature type="non-terminal residue" evidence="1">
    <location>
        <position position="1"/>
    </location>
</feature>
<name>A0A5D2JDN3_GOSTO</name>
<gene>
    <name evidence="1" type="ORF">ES332_D09G048700v1</name>
</gene>
<organism evidence="1 2">
    <name type="scientific">Gossypium tomentosum</name>
    <name type="common">Hawaiian cotton</name>
    <name type="synonym">Gossypium sandvicense</name>
    <dbReference type="NCBI Taxonomy" id="34277"/>
    <lineage>
        <taxon>Eukaryota</taxon>
        <taxon>Viridiplantae</taxon>
        <taxon>Streptophyta</taxon>
        <taxon>Embryophyta</taxon>
        <taxon>Tracheophyta</taxon>
        <taxon>Spermatophyta</taxon>
        <taxon>Magnoliopsida</taxon>
        <taxon>eudicotyledons</taxon>
        <taxon>Gunneridae</taxon>
        <taxon>Pentapetalae</taxon>
        <taxon>rosids</taxon>
        <taxon>malvids</taxon>
        <taxon>Malvales</taxon>
        <taxon>Malvaceae</taxon>
        <taxon>Malvoideae</taxon>
        <taxon>Gossypium</taxon>
    </lineage>
</organism>
<evidence type="ECO:0000313" key="1">
    <source>
        <dbReference type="EMBL" id="TYH52734.1"/>
    </source>
</evidence>
<accession>A0A5D2JDN3</accession>
<dbReference type="Proteomes" id="UP000322667">
    <property type="component" value="Chromosome D09"/>
</dbReference>
<dbReference type="EMBL" id="CM017631">
    <property type="protein sequence ID" value="TYH52734.1"/>
    <property type="molecule type" value="Genomic_DNA"/>
</dbReference>
<keyword evidence="2" id="KW-1185">Reference proteome</keyword>
<proteinExistence type="predicted"/>
<reference evidence="1 2" key="1">
    <citation type="submission" date="2019-07" db="EMBL/GenBank/DDBJ databases">
        <title>WGS assembly of Gossypium tomentosum.</title>
        <authorList>
            <person name="Chen Z.J."/>
            <person name="Sreedasyam A."/>
            <person name="Ando A."/>
            <person name="Song Q."/>
            <person name="De L."/>
            <person name="Hulse-Kemp A."/>
            <person name="Ding M."/>
            <person name="Ye W."/>
            <person name="Kirkbride R."/>
            <person name="Jenkins J."/>
            <person name="Plott C."/>
            <person name="Lovell J."/>
            <person name="Lin Y.-M."/>
            <person name="Vaughn R."/>
            <person name="Liu B."/>
            <person name="Li W."/>
            <person name="Simpson S."/>
            <person name="Scheffler B."/>
            <person name="Saski C."/>
            <person name="Grover C."/>
            <person name="Hu G."/>
            <person name="Conover J."/>
            <person name="Carlson J."/>
            <person name="Shu S."/>
            <person name="Boston L."/>
            <person name="Williams M."/>
            <person name="Peterson D."/>
            <person name="Mcgee K."/>
            <person name="Jones D."/>
            <person name="Wendel J."/>
            <person name="Stelly D."/>
            <person name="Grimwood J."/>
            <person name="Schmutz J."/>
        </authorList>
    </citation>
    <scope>NUCLEOTIDE SEQUENCE [LARGE SCALE GENOMIC DNA]</scope>
    <source>
        <strain evidence="1">7179.01</strain>
    </source>
</reference>
<protein>
    <submittedName>
        <fullName evidence="1">Uncharacterized protein</fullName>
    </submittedName>
</protein>
<sequence>PLDTEGVFRILFHRDPRWGNLGEPLAPTIIHVQDTVITIWSIRHPTCNRNNPIVRAELYQLKYIPRAKWSMHEGVKMLLLFFS</sequence>
<dbReference type="AlphaFoldDB" id="A0A5D2JDN3"/>